<dbReference type="GO" id="GO:0030170">
    <property type="term" value="F:pyridoxal phosphate binding"/>
    <property type="evidence" value="ECO:0007669"/>
    <property type="project" value="InterPro"/>
</dbReference>
<gene>
    <name evidence="7" type="ORF">LRLP16767_LR3C6_01831</name>
</gene>
<protein>
    <recommendedName>
        <fullName evidence="2">cysteine-S-conjugate beta-lyase</fullName>
        <ecNumber evidence="2">4.4.1.13</ecNumber>
    </recommendedName>
</protein>
<dbReference type="InterPro" id="IPR015424">
    <property type="entry name" value="PyrdxlP-dep_Trfase"/>
</dbReference>
<comment type="cofactor">
    <cofactor evidence="1">
        <name>pyridoxal 5'-phosphate</name>
        <dbReference type="ChEBI" id="CHEBI:597326"/>
    </cofactor>
</comment>
<evidence type="ECO:0000256" key="2">
    <source>
        <dbReference type="ARBA" id="ARBA00012224"/>
    </source>
</evidence>
<dbReference type="PANTHER" id="PTHR43525:SF1">
    <property type="entry name" value="PROTEIN MALY"/>
    <property type="match status" value="1"/>
</dbReference>
<dbReference type="EMBL" id="LN887494">
    <property type="protein sequence ID" value="CUR39864.1"/>
    <property type="molecule type" value="Genomic_DNA"/>
</dbReference>
<dbReference type="GO" id="GO:0008483">
    <property type="term" value="F:transaminase activity"/>
    <property type="evidence" value="ECO:0007669"/>
    <property type="project" value="UniProtKB-KW"/>
</dbReference>
<dbReference type="CDD" id="cd00609">
    <property type="entry name" value="AAT_like"/>
    <property type="match status" value="1"/>
</dbReference>
<dbReference type="InterPro" id="IPR004839">
    <property type="entry name" value="Aminotransferase_I/II_large"/>
</dbReference>
<proteinExistence type="inferred from homology"/>
<feature type="domain" description="Aminotransferase class I/classII large" evidence="6">
    <location>
        <begin position="28"/>
        <end position="380"/>
    </location>
</feature>
<accession>A0A0U5JTJ0</accession>
<evidence type="ECO:0000256" key="1">
    <source>
        <dbReference type="ARBA" id="ARBA00001933"/>
    </source>
</evidence>
<dbReference type="Gene3D" id="3.40.640.10">
    <property type="entry name" value="Type I PLP-dependent aspartate aminotransferase-like (Major domain)"/>
    <property type="match status" value="1"/>
</dbReference>
<dbReference type="InterPro" id="IPR051798">
    <property type="entry name" value="Class-II_PLP-Dep_Aminotrans"/>
</dbReference>
<comment type="similarity">
    <text evidence="5">Belongs to the class-II pyridoxal-phosphate-dependent aminotransferase family. MalY/PatB cystathionine beta-lyase subfamily.</text>
</comment>
<keyword evidence="7" id="KW-0808">Transferase</keyword>
<evidence type="ECO:0000256" key="3">
    <source>
        <dbReference type="ARBA" id="ARBA00022898"/>
    </source>
</evidence>
<dbReference type="GO" id="GO:0047804">
    <property type="term" value="F:cysteine-S-conjugate beta-lyase activity"/>
    <property type="evidence" value="ECO:0007669"/>
    <property type="project" value="UniProtKB-EC"/>
</dbReference>
<dbReference type="Gene3D" id="3.90.1150.10">
    <property type="entry name" value="Aspartate Aminotransferase, domain 1"/>
    <property type="match status" value="1"/>
</dbReference>
<dbReference type="PANTHER" id="PTHR43525">
    <property type="entry name" value="PROTEIN MALY"/>
    <property type="match status" value="1"/>
</dbReference>
<keyword evidence="4" id="KW-0456">Lyase</keyword>
<organism evidence="7">
    <name type="scientific">Limosilactobacillus reuteri</name>
    <name type="common">Lactobacillus reuteri</name>
    <dbReference type="NCBI Taxonomy" id="1598"/>
    <lineage>
        <taxon>Bacteria</taxon>
        <taxon>Bacillati</taxon>
        <taxon>Bacillota</taxon>
        <taxon>Bacilli</taxon>
        <taxon>Lactobacillales</taxon>
        <taxon>Lactobacillaceae</taxon>
        <taxon>Limosilactobacillus</taxon>
    </lineage>
</organism>
<evidence type="ECO:0000256" key="4">
    <source>
        <dbReference type="ARBA" id="ARBA00023239"/>
    </source>
</evidence>
<dbReference type="SUPFAM" id="SSF53383">
    <property type="entry name" value="PLP-dependent transferases"/>
    <property type="match status" value="1"/>
</dbReference>
<evidence type="ECO:0000313" key="7">
    <source>
        <dbReference type="EMBL" id="CUR39864.1"/>
    </source>
</evidence>
<evidence type="ECO:0000259" key="6">
    <source>
        <dbReference type="Pfam" id="PF00155"/>
    </source>
</evidence>
<dbReference type="InterPro" id="IPR015422">
    <property type="entry name" value="PyrdxlP-dep_Trfase_small"/>
</dbReference>
<dbReference type="InterPro" id="IPR027619">
    <property type="entry name" value="C-S_lyase_PatB-like"/>
</dbReference>
<keyword evidence="7" id="KW-0032">Aminotransferase</keyword>
<evidence type="ECO:0000256" key="5">
    <source>
        <dbReference type="ARBA" id="ARBA00037974"/>
    </source>
</evidence>
<dbReference type="AlphaFoldDB" id="A0A0U5JTJ0"/>
<dbReference type="InterPro" id="IPR015421">
    <property type="entry name" value="PyrdxlP-dep_Trfase_major"/>
</dbReference>
<name>A0A0U5JTJ0_LIMRT</name>
<dbReference type="NCBIfam" id="TIGR04350">
    <property type="entry name" value="C_S_lyase_PatB"/>
    <property type="match status" value="1"/>
</dbReference>
<keyword evidence="3" id="KW-0663">Pyridoxal phosphate</keyword>
<reference evidence="7" key="1">
    <citation type="submission" date="2015-10" db="EMBL/GenBank/DDBJ databases">
        <authorList>
            <person name="Gilbert D.G."/>
        </authorList>
    </citation>
    <scope>NUCLEOTIDE SEQUENCE</scope>
    <source>
        <strain evidence="7">3c6</strain>
    </source>
</reference>
<dbReference type="EC" id="4.4.1.13" evidence="2"/>
<dbReference type="Pfam" id="PF00155">
    <property type="entry name" value="Aminotran_1_2"/>
    <property type="match status" value="1"/>
</dbReference>
<sequence>MKYDFDTILDRRHTNSEKWDVKPNELPMTTADMDFKTAPEIMAAMKKKIDSGAFGYEYPNEKYFNAVASWYKTEHNAEADTSWMRFATGVIPSITACVNYLSHEGDNVLLMEPVYNTFYNSILNSGRHAFPTQLKYDQATYTYSVDWDDLEEKMSNPLTTLMILCNPHNPTGYVWSRDELIRIIKLAQKHGIIVISDEIHGDLVLTGPDYTPTFSLPEDYRQNVVTLVSTSKTFNVAALHAATGIVPNPLLREHFTRAINKYEVAKPNLLAIPGTIAAYTQGADWLHQLKKYLLGNRKYLVEFIKKNLPKLHVVPGTATYLVWIDVSAVTDNSAVLVQKIREQTGLIINPGTYYHGNGSQFIRINIAYPRSQVKDGLERLATATKN</sequence>